<dbReference type="AlphaFoldDB" id="A0A0P0X722"/>
<dbReference type="FunCoup" id="A0A0P0X722">
    <property type="interactions" value="126"/>
</dbReference>
<organism evidence="2 3">
    <name type="scientific">Oryza sativa subsp. japonica</name>
    <name type="common">Rice</name>
    <dbReference type="NCBI Taxonomy" id="39947"/>
    <lineage>
        <taxon>Eukaryota</taxon>
        <taxon>Viridiplantae</taxon>
        <taxon>Streptophyta</taxon>
        <taxon>Embryophyta</taxon>
        <taxon>Tracheophyta</taxon>
        <taxon>Spermatophyta</taxon>
        <taxon>Magnoliopsida</taxon>
        <taxon>Liliopsida</taxon>
        <taxon>Poales</taxon>
        <taxon>Poaceae</taxon>
        <taxon>BOP clade</taxon>
        <taxon>Oryzoideae</taxon>
        <taxon>Oryzeae</taxon>
        <taxon>Oryzinae</taxon>
        <taxon>Oryza</taxon>
        <taxon>Oryza sativa</taxon>
    </lineage>
</organism>
<dbReference type="Gramene" id="Os07t0550750-00">
    <property type="protein sequence ID" value="Os07t0550750-00"/>
    <property type="gene ID" value="Os07g0550750"/>
</dbReference>
<proteinExistence type="predicted"/>
<feature type="region of interest" description="Disordered" evidence="1">
    <location>
        <begin position="158"/>
        <end position="180"/>
    </location>
</feature>
<dbReference type="InParanoid" id="A0A0P0X722"/>
<protein>
    <submittedName>
        <fullName evidence="2">Os07g0550750 protein</fullName>
    </submittedName>
</protein>
<evidence type="ECO:0000313" key="2">
    <source>
        <dbReference type="EMBL" id="BAT02047.1"/>
    </source>
</evidence>
<reference evidence="3" key="1">
    <citation type="journal article" date="2005" name="Nature">
        <title>The map-based sequence of the rice genome.</title>
        <authorList>
            <consortium name="International rice genome sequencing project (IRGSP)"/>
            <person name="Matsumoto T."/>
            <person name="Wu J."/>
            <person name="Kanamori H."/>
            <person name="Katayose Y."/>
            <person name="Fujisawa M."/>
            <person name="Namiki N."/>
            <person name="Mizuno H."/>
            <person name="Yamamoto K."/>
            <person name="Antonio B.A."/>
            <person name="Baba T."/>
            <person name="Sakata K."/>
            <person name="Nagamura Y."/>
            <person name="Aoki H."/>
            <person name="Arikawa K."/>
            <person name="Arita K."/>
            <person name="Bito T."/>
            <person name="Chiden Y."/>
            <person name="Fujitsuka N."/>
            <person name="Fukunaka R."/>
            <person name="Hamada M."/>
            <person name="Harada C."/>
            <person name="Hayashi A."/>
            <person name="Hijishita S."/>
            <person name="Honda M."/>
            <person name="Hosokawa S."/>
            <person name="Ichikawa Y."/>
            <person name="Idonuma A."/>
            <person name="Iijima M."/>
            <person name="Ikeda M."/>
            <person name="Ikeno M."/>
            <person name="Ito K."/>
            <person name="Ito S."/>
            <person name="Ito T."/>
            <person name="Ito Y."/>
            <person name="Ito Y."/>
            <person name="Iwabuchi A."/>
            <person name="Kamiya K."/>
            <person name="Karasawa W."/>
            <person name="Kurita K."/>
            <person name="Katagiri S."/>
            <person name="Kikuta A."/>
            <person name="Kobayashi H."/>
            <person name="Kobayashi N."/>
            <person name="Machita K."/>
            <person name="Maehara T."/>
            <person name="Masukawa M."/>
            <person name="Mizubayashi T."/>
            <person name="Mukai Y."/>
            <person name="Nagasaki H."/>
            <person name="Nagata Y."/>
            <person name="Naito S."/>
            <person name="Nakashima M."/>
            <person name="Nakama Y."/>
            <person name="Nakamichi Y."/>
            <person name="Nakamura M."/>
            <person name="Meguro A."/>
            <person name="Negishi M."/>
            <person name="Ohta I."/>
            <person name="Ohta T."/>
            <person name="Okamoto M."/>
            <person name="Ono N."/>
            <person name="Saji S."/>
            <person name="Sakaguchi M."/>
            <person name="Sakai K."/>
            <person name="Shibata M."/>
            <person name="Shimokawa T."/>
            <person name="Song J."/>
            <person name="Takazaki Y."/>
            <person name="Terasawa K."/>
            <person name="Tsugane M."/>
            <person name="Tsuji K."/>
            <person name="Ueda S."/>
            <person name="Waki K."/>
            <person name="Yamagata H."/>
            <person name="Yamamoto M."/>
            <person name="Yamamoto S."/>
            <person name="Yamane H."/>
            <person name="Yoshiki S."/>
            <person name="Yoshihara R."/>
            <person name="Yukawa K."/>
            <person name="Zhong H."/>
            <person name="Yano M."/>
            <person name="Yuan Q."/>
            <person name="Ouyang S."/>
            <person name="Liu J."/>
            <person name="Jones K.M."/>
            <person name="Gansberger K."/>
            <person name="Moffat K."/>
            <person name="Hill J."/>
            <person name="Bera J."/>
            <person name="Fadrosh D."/>
            <person name="Jin S."/>
            <person name="Johri S."/>
            <person name="Kim M."/>
            <person name="Overton L."/>
            <person name="Reardon M."/>
            <person name="Tsitrin T."/>
            <person name="Vuong H."/>
            <person name="Weaver B."/>
            <person name="Ciecko A."/>
            <person name="Tallon L."/>
            <person name="Jackson J."/>
            <person name="Pai G."/>
            <person name="Aken S.V."/>
            <person name="Utterback T."/>
            <person name="Reidmuller S."/>
            <person name="Feldblyum T."/>
            <person name="Hsiao J."/>
            <person name="Zismann V."/>
            <person name="Iobst S."/>
            <person name="de Vazeille A.R."/>
            <person name="Buell C.R."/>
            <person name="Ying K."/>
            <person name="Li Y."/>
            <person name="Lu T."/>
            <person name="Huang Y."/>
            <person name="Zhao Q."/>
            <person name="Feng Q."/>
            <person name="Zhang L."/>
            <person name="Zhu J."/>
            <person name="Weng Q."/>
            <person name="Mu J."/>
            <person name="Lu Y."/>
            <person name="Fan D."/>
            <person name="Liu Y."/>
            <person name="Guan J."/>
            <person name="Zhang Y."/>
            <person name="Yu S."/>
            <person name="Liu X."/>
            <person name="Zhang Y."/>
            <person name="Hong G."/>
            <person name="Han B."/>
            <person name="Choisne N."/>
            <person name="Demange N."/>
            <person name="Orjeda G."/>
            <person name="Samain S."/>
            <person name="Cattolico L."/>
            <person name="Pelletier E."/>
            <person name="Couloux A."/>
            <person name="Segurens B."/>
            <person name="Wincker P."/>
            <person name="D'Hont A."/>
            <person name="Scarpelli C."/>
            <person name="Weissenbach J."/>
            <person name="Salanoubat M."/>
            <person name="Quetier F."/>
            <person name="Yu Y."/>
            <person name="Kim H.R."/>
            <person name="Rambo T."/>
            <person name="Currie J."/>
            <person name="Collura K."/>
            <person name="Luo M."/>
            <person name="Yang T."/>
            <person name="Ammiraju J.S.S."/>
            <person name="Engler F."/>
            <person name="Soderlund C."/>
            <person name="Wing R.A."/>
            <person name="Palmer L.E."/>
            <person name="de la Bastide M."/>
            <person name="Spiegel L."/>
            <person name="Nascimento L."/>
            <person name="Zutavern T."/>
            <person name="O'Shaughnessy A."/>
            <person name="Dike S."/>
            <person name="Dedhia N."/>
            <person name="Preston R."/>
            <person name="Balija V."/>
            <person name="McCombie W.R."/>
            <person name="Chow T."/>
            <person name="Chen H."/>
            <person name="Chung M."/>
            <person name="Chen C."/>
            <person name="Shaw J."/>
            <person name="Wu H."/>
            <person name="Hsiao K."/>
            <person name="Chao Y."/>
            <person name="Chu M."/>
            <person name="Cheng C."/>
            <person name="Hour A."/>
            <person name="Lee P."/>
            <person name="Lin S."/>
            <person name="Lin Y."/>
            <person name="Liou J."/>
            <person name="Liu S."/>
            <person name="Hsing Y."/>
            <person name="Raghuvanshi S."/>
            <person name="Mohanty A."/>
            <person name="Bharti A.K."/>
            <person name="Gaur A."/>
            <person name="Gupta V."/>
            <person name="Kumar D."/>
            <person name="Ravi V."/>
            <person name="Vij S."/>
            <person name="Kapur A."/>
            <person name="Khurana P."/>
            <person name="Khurana P."/>
            <person name="Khurana J.P."/>
            <person name="Tyagi A.K."/>
            <person name="Gaikwad K."/>
            <person name="Singh A."/>
            <person name="Dalal V."/>
            <person name="Srivastava S."/>
            <person name="Dixit A."/>
            <person name="Pal A.K."/>
            <person name="Ghazi I.A."/>
            <person name="Yadav M."/>
            <person name="Pandit A."/>
            <person name="Bhargava A."/>
            <person name="Sureshbabu K."/>
            <person name="Batra K."/>
            <person name="Sharma T.R."/>
            <person name="Mohapatra T."/>
            <person name="Singh N.K."/>
            <person name="Messing J."/>
            <person name="Nelson A.B."/>
            <person name="Fuks G."/>
            <person name="Kavchok S."/>
            <person name="Keizer G."/>
            <person name="Linton E."/>
            <person name="Llaca V."/>
            <person name="Song R."/>
            <person name="Tanyolac B."/>
            <person name="Young S."/>
            <person name="Ho-Il K."/>
            <person name="Hahn J.H."/>
            <person name="Sangsakoo G."/>
            <person name="Vanavichit A."/>
            <person name="de Mattos Luiz.A.T."/>
            <person name="Zimmer P.D."/>
            <person name="Malone G."/>
            <person name="Dellagostin O."/>
            <person name="de Oliveira A.C."/>
            <person name="Bevan M."/>
            <person name="Bancroft I."/>
            <person name="Minx P."/>
            <person name="Cordum H."/>
            <person name="Wilson R."/>
            <person name="Cheng Z."/>
            <person name="Jin W."/>
            <person name="Jiang J."/>
            <person name="Leong S.A."/>
            <person name="Iwama H."/>
            <person name="Gojobori T."/>
            <person name="Itoh T."/>
            <person name="Niimura Y."/>
            <person name="Fujii Y."/>
            <person name="Habara T."/>
            <person name="Sakai H."/>
            <person name="Sato Y."/>
            <person name="Wilson G."/>
            <person name="Kumar K."/>
            <person name="McCouch S."/>
            <person name="Juretic N."/>
            <person name="Hoen D."/>
            <person name="Wright S."/>
            <person name="Bruskiewich R."/>
            <person name="Bureau T."/>
            <person name="Miyao A."/>
            <person name="Hirochika H."/>
            <person name="Nishikawa T."/>
            <person name="Kadowaki K."/>
            <person name="Sugiura M."/>
            <person name="Burr B."/>
            <person name="Sasaki T."/>
        </authorList>
    </citation>
    <scope>NUCLEOTIDE SEQUENCE [LARGE SCALE GENOMIC DNA]</scope>
    <source>
        <strain evidence="3">cv. Nipponbare</strain>
    </source>
</reference>
<sequence length="180" mass="18941">MTRTSSSSSYSSAAARRCQRKAASMSKREILLPAAAPAGAASSRNADISFGPKKNARCTSGSWWASTSWLPPAAVSSYSGCRCVTTGGDRAMSSSLAHTGGTVGAGMPRDISPIARRSCTVPAASAMLWHICRPNTKPPHLSRVTYHFNVHNISLHVGESRSGRPTTAAQLPSGSHRSSW</sequence>
<evidence type="ECO:0000313" key="3">
    <source>
        <dbReference type="Proteomes" id="UP000059680"/>
    </source>
</evidence>
<keyword evidence="3" id="KW-1185">Reference proteome</keyword>
<accession>A0A0P0X722</accession>
<name>A0A0P0X722_ORYSJ</name>
<evidence type="ECO:0000256" key="1">
    <source>
        <dbReference type="SAM" id="MobiDB-lite"/>
    </source>
</evidence>
<gene>
    <name evidence="2" type="ordered locus">Os07g0550750</name>
    <name evidence="2" type="ORF">OSNPB_070550750</name>
</gene>
<feature type="compositionally biased region" description="Polar residues" evidence="1">
    <location>
        <begin position="163"/>
        <end position="180"/>
    </location>
</feature>
<dbReference type="Proteomes" id="UP000059680">
    <property type="component" value="Chromosome 7"/>
</dbReference>
<reference evidence="2 3" key="2">
    <citation type="journal article" date="2013" name="Plant Cell Physiol.">
        <title>Rice Annotation Project Database (RAP-DB): an integrative and interactive database for rice genomics.</title>
        <authorList>
            <person name="Sakai H."/>
            <person name="Lee S.S."/>
            <person name="Tanaka T."/>
            <person name="Numa H."/>
            <person name="Kim J."/>
            <person name="Kawahara Y."/>
            <person name="Wakimoto H."/>
            <person name="Yang C.C."/>
            <person name="Iwamoto M."/>
            <person name="Abe T."/>
            <person name="Yamada Y."/>
            <person name="Muto A."/>
            <person name="Inokuchi H."/>
            <person name="Ikemura T."/>
            <person name="Matsumoto T."/>
            <person name="Sasaki T."/>
            <person name="Itoh T."/>
        </authorList>
    </citation>
    <scope>NUCLEOTIDE SEQUENCE [LARGE SCALE GENOMIC DNA]</scope>
    <source>
        <strain evidence="3">cv. Nipponbare</strain>
    </source>
</reference>
<dbReference type="EMBL" id="AP014963">
    <property type="protein sequence ID" value="BAT02047.1"/>
    <property type="molecule type" value="Genomic_DNA"/>
</dbReference>
<reference evidence="2 3" key="3">
    <citation type="journal article" date="2013" name="Rice">
        <title>Improvement of the Oryza sativa Nipponbare reference genome using next generation sequence and optical map data.</title>
        <authorList>
            <person name="Kawahara Y."/>
            <person name="de la Bastide M."/>
            <person name="Hamilton J.P."/>
            <person name="Kanamori H."/>
            <person name="McCombie W.R."/>
            <person name="Ouyang S."/>
            <person name="Schwartz D.C."/>
            <person name="Tanaka T."/>
            <person name="Wu J."/>
            <person name="Zhou S."/>
            <person name="Childs K.L."/>
            <person name="Davidson R.M."/>
            <person name="Lin H."/>
            <person name="Quesada-Ocampo L."/>
            <person name="Vaillancourt B."/>
            <person name="Sakai H."/>
            <person name="Lee S.S."/>
            <person name="Kim J."/>
            <person name="Numa H."/>
            <person name="Itoh T."/>
            <person name="Buell C.R."/>
            <person name="Matsumoto T."/>
        </authorList>
    </citation>
    <scope>NUCLEOTIDE SEQUENCE [LARGE SCALE GENOMIC DNA]</scope>
    <source>
        <strain evidence="3">cv. Nipponbare</strain>
    </source>
</reference>
<dbReference type="PaxDb" id="39947-A0A0P0X722"/>